<name>A0A0H4WQM3_9BACT</name>
<evidence type="ECO:0008006" key="8">
    <source>
        <dbReference type="Google" id="ProtNLM"/>
    </source>
</evidence>
<feature type="disulfide bond" description="Redox-active" evidence="3">
    <location>
        <begin position="103"/>
        <end position="107"/>
    </location>
</feature>
<dbReference type="InterPro" id="IPR036249">
    <property type="entry name" value="Thioredoxin-like_sf"/>
</dbReference>
<proteinExistence type="inferred from homology"/>
<keyword evidence="7" id="KW-1185">Reference proteome</keyword>
<keyword evidence="2" id="KW-0479">Metal-binding</keyword>
<gene>
    <name evidence="6" type="ORF">A176_000805</name>
</gene>
<feature type="signal peptide" evidence="5">
    <location>
        <begin position="1"/>
        <end position="33"/>
    </location>
</feature>
<keyword evidence="4" id="KW-0472">Membrane</keyword>
<keyword evidence="4" id="KW-1133">Transmembrane helix</keyword>
<dbReference type="RefSeq" id="WP_002635921.1">
    <property type="nucleotide sequence ID" value="NZ_CP012109.1"/>
</dbReference>
<dbReference type="PANTHER" id="PTHR12151:SF8">
    <property type="entry name" value="THIOREDOXIN DOMAIN-CONTAINING PROTEIN"/>
    <property type="match status" value="1"/>
</dbReference>
<dbReference type="Gene3D" id="3.40.30.10">
    <property type="entry name" value="Glutaredoxin"/>
    <property type="match status" value="1"/>
</dbReference>
<organism evidence="6 7">
    <name type="scientific">Pseudomyxococcus hansupus</name>
    <dbReference type="NCBI Taxonomy" id="1297742"/>
    <lineage>
        <taxon>Bacteria</taxon>
        <taxon>Pseudomonadati</taxon>
        <taxon>Myxococcota</taxon>
        <taxon>Myxococcia</taxon>
        <taxon>Myxococcales</taxon>
        <taxon>Cystobacterineae</taxon>
        <taxon>Myxococcaceae</taxon>
        <taxon>Pseudomyxococcus</taxon>
    </lineage>
</organism>
<evidence type="ECO:0000256" key="1">
    <source>
        <dbReference type="ARBA" id="ARBA00010996"/>
    </source>
</evidence>
<dbReference type="Proteomes" id="UP000009026">
    <property type="component" value="Chromosome"/>
</dbReference>
<keyword evidence="4" id="KW-0812">Transmembrane</keyword>
<feature type="chain" id="PRO_5005212937" description="Cytochrome oxidase biogenesis protein Sco1/SenC/PrrC, copper metallochaperone" evidence="5">
    <location>
        <begin position="34"/>
        <end position="293"/>
    </location>
</feature>
<feature type="binding site" evidence="2">
    <location>
        <position position="196"/>
    </location>
    <ligand>
        <name>Cu cation</name>
        <dbReference type="ChEBI" id="CHEBI:23378"/>
    </ligand>
</feature>
<evidence type="ECO:0000256" key="3">
    <source>
        <dbReference type="PIRSR" id="PIRSR603782-2"/>
    </source>
</evidence>
<reference evidence="6 7" key="1">
    <citation type="journal article" date="2016" name="PLoS ONE">
        <title>Complete Genome Sequence and Comparative Genomics of a Novel Myxobacterium Myxococcus hansupus.</title>
        <authorList>
            <person name="Sharma G."/>
            <person name="Narwani T."/>
            <person name="Subramanian S."/>
        </authorList>
    </citation>
    <scope>NUCLEOTIDE SEQUENCE [LARGE SCALE GENOMIC DNA]</scope>
    <source>
        <strain evidence="7">mixupus</strain>
    </source>
</reference>
<evidence type="ECO:0000313" key="6">
    <source>
        <dbReference type="EMBL" id="AKQ63893.1"/>
    </source>
</evidence>
<keyword evidence="2" id="KW-0186">Copper</keyword>
<protein>
    <recommendedName>
        <fullName evidence="8">Cytochrome oxidase biogenesis protein Sco1/SenC/PrrC, copper metallochaperone</fullName>
    </recommendedName>
</protein>
<accession>A0A0H4WQM3</accession>
<evidence type="ECO:0000256" key="2">
    <source>
        <dbReference type="PIRSR" id="PIRSR603782-1"/>
    </source>
</evidence>
<evidence type="ECO:0000256" key="5">
    <source>
        <dbReference type="SAM" id="SignalP"/>
    </source>
</evidence>
<feature type="binding site" evidence="2">
    <location>
        <position position="103"/>
    </location>
    <ligand>
        <name>Cu cation</name>
        <dbReference type="ChEBI" id="CHEBI:23378"/>
    </ligand>
</feature>
<evidence type="ECO:0000256" key="4">
    <source>
        <dbReference type="SAM" id="Phobius"/>
    </source>
</evidence>
<dbReference type="PANTHER" id="PTHR12151">
    <property type="entry name" value="ELECTRON TRANSPORT PROTIN SCO1/SENC FAMILY MEMBER"/>
    <property type="match status" value="1"/>
</dbReference>
<dbReference type="KEGG" id="mym:A176_000805"/>
<dbReference type="eggNOG" id="COG1999">
    <property type="taxonomic scope" value="Bacteria"/>
</dbReference>
<dbReference type="InterPro" id="IPR003782">
    <property type="entry name" value="SCO1/SenC"/>
</dbReference>
<dbReference type="AlphaFoldDB" id="A0A0H4WQM3"/>
<dbReference type="STRING" id="1297742.A176_000805"/>
<dbReference type="OrthoDB" id="9786756at2"/>
<feature type="binding site" evidence="2">
    <location>
        <position position="107"/>
    </location>
    <ligand>
        <name>Cu cation</name>
        <dbReference type="ChEBI" id="CHEBI:23378"/>
    </ligand>
</feature>
<evidence type="ECO:0000313" key="7">
    <source>
        <dbReference type="Proteomes" id="UP000009026"/>
    </source>
</evidence>
<dbReference type="GO" id="GO:0046872">
    <property type="term" value="F:metal ion binding"/>
    <property type="evidence" value="ECO:0007669"/>
    <property type="project" value="UniProtKB-KW"/>
</dbReference>
<feature type="transmembrane region" description="Helical" evidence="4">
    <location>
        <begin position="256"/>
        <end position="283"/>
    </location>
</feature>
<comment type="similarity">
    <text evidence="1">Belongs to the SCO1/2 family.</text>
</comment>
<dbReference type="PATRIC" id="fig|1297742.4.peg.820"/>
<dbReference type="Pfam" id="PF02630">
    <property type="entry name" value="SCO1-SenC"/>
    <property type="match status" value="1"/>
</dbReference>
<dbReference type="SUPFAM" id="SSF52833">
    <property type="entry name" value="Thioredoxin-like"/>
    <property type="match status" value="1"/>
</dbReference>
<dbReference type="EMBL" id="CP012109">
    <property type="protein sequence ID" value="AKQ63893.1"/>
    <property type="molecule type" value="Genomic_DNA"/>
</dbReference>
<keyword evidence="5" id="KW-0732">Signal</keyword>
<dbReference type="CDD" id="cd02968">
    <property type="entry name" value="SCO"/>
    <property type="match status" value="1"/>
</dbReference>
<keyword evidence="3" id="KW-1015">Disulfide bond</keyword>
<sequence>MMSTLSYILPRACHAGFLAAMALVLAVAVPASAMPGAGKTPRAILEAQQDLPPQVKGVDVQERLGELVPTQTRFLDASGREVRLGDVMPKAKPTLLTLVYYNCPMLCNLVLNAQVQSMKELGLELGKDYEAITVSIDPEDTPAQSMERRRRHLQSMGKPETAPWHFLTGDDAEIRKLADALGFQYTYDESTKQYAHAAVVHVLTPEGSISRYLYGTSFPPSDMKLALLEAANGRVGTSFDQVILSCFKYDTASRRYGFYIFGFIRLGGIAVFCALATMLIYFWRRELKKGAAA</sequence>